<dbReference type="PANTHER" id="PTHR47963">
    <property type="entry name" value="DEAD-BOX ATP-DEPENDENT RNA HELICASE 47, MITOCHONDRIAL"/>
    <property type="match status" value="1"/>
</dbReference>
<dbReference type="InterPro" id="IPR012562">
    <property type="entry name" value="GUCT"/>
</dbReference>
<dbReference type="Proteomes" id="UP000327013">
    <property type="component" value="Chromosome 3"/>
</dbReference>
<dbReference type="SMART" id="SM00487">
    <property type="entry name" value="DEXDc"/>
    <property type="match status" value="1"/>
</dbReference>
<keyword evidence="21" id="KW-1185">Reference proteome</keyword>
<dbReference type="GO" id="GO:0004222">
    <property type="term" value="F:metalloendopeptidase activity"/>
    <property type="evidence" value="ECO:0007669"/>
    <property type="project" value="InterPro"/>
</dbReference>
<dbReference type="Pfam" id="PF01435">
    <property type="entry name" value="Peptidase_M48"/>
    <property type="match status" value="1"/>
</dbReference>
<keyword evidence="10" id="KW-0862">Zinc</keyword>
<dbReference type="Pfam" id="PF03016">
    <property type="entry name" value="Exostosin_GT47"/>
    <property type="match status" value="1"/>
</dbReference>
<evidence type="ECO:0000256" key="12">
    <source>
        <dbReference type="ARBA" id="ARBA00022884"/>
    </source>
</evidence>
<dbReference type="Pfam" id="PF00271">
    <property type="entry name" value="Helicase_C"/>
    <property type="match status" value="1"/>
</dbReference>
<dbReference type="InterPro" id="IPR011545">
    <property type="entry name" value="DEAD/DEAH_box_helicase_dom"/>
</dbReference>
<dbReference type="InterPro" id="IPR059027">
    <property type="entry name" value="DD_DDX21-DDX50"/>
</dbReference>
<dbReference type="Pfam" id="PF26142">
    <property type="entry name" value="DD_DDX21-DDX50"/>
    <property type="match status" value="1"/>
</dbReference>
<dbReference type="InterPro" id="IPR001915">
    <property type="entry name" value="Peptidase_M48"/>
</dbReference>
<comment type="subcellular location">
    <subcellularLocation>
        <location evidence="2">Nucleus</location>
    </subcellularLocation>
</comment>
<dbReference type="SUPFAM" id="SSF52540">
    <property type="entry name" value="P-loop containing nucleoside triphosphate hydrolases"/>
    <property type="match status" value="1"/>
</dbReference>
<dbReference type="Gene3D" id="3.30.2010.10">
    <property type="entry name" value="Metalloproteases ('zincins'), catalytic domain"/>
    <property type="match status" value="1"/>
</dbReference>
<evidence type="ECO:0000256" key="8">
    <source>
        <dbReference type="ARBA" id="ARBA00022801"/>
    </source>
</evidence>
<dbReference type="SUPFAM" id="SSF49723">
    <property type="entry name" value="Lipase/lipooxygenase domain (PLAT/LH2 domain)"/>
    <property type="match status" value="1"/>
</dbReference>
<dbReference type="InterPro" id="IPR010417">
    <property type="entry name" value="Embryo-specific_ATS3"/>
</dbReference>
<dbReference type="Pfam" id="PF08152">
    <property type="entry name" value="GUCT"/>
    <property type="match status" value="1"/>
</dbReference>
<evidence type="ECO:0000256" key="16">
    <source>
        <dbReference type="ARBA" id="ARBA00070889"/>
    </source>
</evidence>
<organism evidence="20 21">
    <name type="scientific">Carpinus fangiana</name>
    <dbReference type="NCBI Taxonomy" id="176857"/>
    <lineage>
        <taxon>Eukaryota</taxon>
        <taxon>Viridiplantae</taxon>
        <taxon>Streptophyta</taxon>
        <taxon>Embryophyta</taxon>
        <taxon>Tracheophyta</taxon>
        <taxon>Spermatophyta</taxon>
        <taxon>Magnoliopsida</taxon>
        <taxon>eudicotyledons</taxon>
        <taxon>Gunneridae</taxon>
        <taxon>Pentapetalae</taxon>
        <taxon>rosids</taxon>
        <taxon>fabids</taxon>
        <taxon>Fagales</taxon>
        <taxon>Betulaceae</taxon>
        <taxon>Carpinus</taxon>
    </lineage>
</organism>
<keyword evidence="13" id="KW-0482">Metalloprotease</keyword>
<keyword evidence="12" id="KW-0694">RNA-binding</keyword>
<evidence type="ECO:0000256" key="1">
    <source>
        <dbReference type="ARBA" id="ARBA00001947"/>
    </source>
</evidence>
<evidence type="ECO:0000259" key="18">
    <source>
        <dbReference type="PROSITE" id="PS51192"/>
    </source>
</evidence>
<comment type="catalytic activity">
    <reaction evidence="15">
        <text>ATP + H2O = ADP + phosphate + H(+)</text>
        <dbReference type="Rhea" id="RHEA:13065"/>
        <dbReference type="ChEBI" id="CHEBI:15377"/>
        <dbReference type="ChEBI" id="CHEBI:15378"/>
        <dbReference type="ChEBI" id="CHEBI:30616"/>
        <dbReference type="ChEBI" id="CHEBI:43474"/>
        <dbReference type="ChEBI" id="CHEBI:456216"/>
        <dbReference type="EC" id="3.6.4.13"/>
    </reaction>
</comment>
<dbReference type="CDD" id="cd18787">
    <property type="entry name" value="SF2_C_DEAD"/>
    <property type="match status" value="1"/>
</dbReference>
<evidence type="ECO:0000256" key="5">
    <source>
        <dbReference type="ARBA" id="ARBA00022670"/>
    </source>
</evidence>
<dbReference type="EC" id="3.6.4.13" evidence="4"/>
<dbReference type="OrthoDB" id="4255at2759"/>
<gene>
    <name evidence="20" type="ORF">FH972_008242</name>
</gene>
<dbReference type="SMART" id="SM00490">
    <property type="entry name" value="HELICc"/>
    <property type="match status" value="1"/>
</dbReference>
<sequence>MELKDANKNFYSCKRFLLITLVLFQTFLCFQYSFTSIASVARNTTVETLPQNVSETCPSGRVYVYDLPPMFNKEMLDNCSSLDPWSPRYCDAVLNGGFGRRATEIAGVVPASLAPAWYWTDQFMLEVIFHNRILKHRCRTLEPESATAFYIPFYAGLAVGRYLFTGRSGEERDRDCEMLLRWVQHQPYWKRSNGSDHFLTLGRMVWDFRRWGENDWGSSFVYMPGMKKVNRLVIERSPWDPLDIGVPYPTGFHPRSDADVLEWQRHVRAHKRSRLFCFVGGKRGAFKDDFRGRLLSYCQNESDSCRVVDCSGTRCYNGASAILDTFLGSDFCLQPRGDTYTRRSMFDCMVAGSIPLAFIFILSEAKSSGLQPQAAKSFNISYLQSATSCTYTVVITTSCSSTRYTRDQISISFGDAYGNQVYAPRLDDPSSRAFERCSSDTFQIYGPCAYQICYVYLYRTGPDGWKPESVKIYGYNTRAVTFTYNTFIPSDIWYGFNLCQNASSSHQLSSWKWFMFRISEQLRARLKEKGIESLFPIQAMTFDTILDGSDLVGRARTGQGKTLAFVLPILESITNGPAKASRKTGYGRAPSVLVLLPTRELANQVHADFEVYGGALGMACCCLYGGAPYHSQEVKLKRGVDIVIGTPGRIKDHIEKGHIDFSSLKFRVLDEADEMLRMGFVEDVELILGKVEDAKKVQTLLFSATMPEWVKKIAARFLKANKQTADLVGNEKMKASTNVRHIVLPCSSSARSQLIPDIIRCYSSGGRTIIFTETKDSASQLAGLLPGARALHGDIQQAQREVTLAGFRSGKFMTLVATNVAARGLDINDVQLIIQCEPPRDVEDYIHRSGRTGRAGNTGVAVMLYDPRKSNISKIERESGVKFEHISAPQQADIAKAAGAGVGAMITQVSDSVIPAFKAAAEELLNTSGLSAVELLAKALAKAAGYTDIKKRSILTSMENFVTVILEAGSPIYSPSFAFSVLRRFLPEEKVDAVKGLALTADGKGAVFDVPAQDLDTFLAGQENAANVSLEVLTTLPALQERDQSRGGRFGGGGGRGGFGDRRFSGGRGGRGGSFSGRRNDRRAKFALDAFRNFASRIIPKDPIQEPRSRISHTGLNSIFASNKSKSSTFPPYFPVSQPSRIQFNKFNLSNPFVGGAKRYYYVDRYKVQHFRPRGPRRWFQNPRYVLVVVLVGSGALITVYYGNLETVPYTKRTHFVLLSKSMERRLGETQFEQMKAAFKGKILPAIHPESVRVRLIAKDIIEALQRGLRNEQVWSDLGYASESVGGVHEAKTHETLMALKEREEGKWFKEDEILDDKWVQQSRKKGQERGSQPETSHLEGLNWEVLVVNEPVVNAFCLPGGKIVVFTGLLEHFRSDSEIATIIGHEVGHAVARHAAEGITKNLWFAILQLILYQFIMPDIVNTMSVLFLRLPFSRRMEMEADYIGLLLMASAGYDPRVAPEVYEKLGKLTGESALRDYLSTHPSGKKRAQLLSQAQVMEEALTIYREVRSGRGMEGFL</sequence>
<dbReference type="PROSITE" id="PS51194">
    <property type="entry name" value="HELICASE_CTER"/>
    <property type="match status" value="1"/>
</dbReference>
<feature type="domain" description="Helicase C-terminal" evidence="19">
    <location>
        <begin position="753"/>
        <end position="895"/>
    </location>
</feature>
<evidence type="ECO:0000256" key="11">
    <source>
        <dbReference type="ARBA" id="ARBA00022840"/>
    </source>
</evidence>
<dbReference type="PROSITE" id="PS00039">
    <property type="entry name" value="DEAD_ATP_HELICASE"/>
    <property type="match status" value="1"/>
</dbReference>
<keyword evidence="7" id="KW-0547">Nucleotide-binding</keyword>
<evidence type="ECO:0000313" key="21">
    <source>
        <dbReference type="Proteomes" id="UP000327013"/>
    </source>
</evidence>
<dbReference type="GO" id="GO:0003723">
    <property type="term" value="F:RNA binding"/>
    <property type="evidence" value="ECO:0007669"/>
    <property type="project" value="UniProtKB-KW"/>
</dbReference>
<dbReference type="InterPro" id="IPR040911">
    <property type="entry name" value="Exostosin_GT47"/>
</dbReference>
<dbReference type="GO" id="GO:0046872">
    <property type="term" value="F:metal ion binding"/>
    <property type="evidence" value="ECO:0007669"/>
    <property type="project" value="UniProtKB-KW"/>
</dbReference>
<dbReference type="GO" id="GO:0003724">
    <property type="term" value="F:RNA helicase activity"/>
    <property type="evidence" value="ECO:0007669"/>
    <property type="project" value="UniProtKB-EC"/>
</dbReference>
<dbReference type="FunFam" id="3.30.70.2280:FF:000003">
    <property type="entry name" value="DEAD-box ATP-dependent RNA helicase 7"/>
    <property type="match status" value="1"/>
</dbReference>
<dbReference type="CDD" id="cd00113">
    <property type="entry name" value="PLAT"/>
    <property type="match status" value="1"/>
</dbReference>
<keyword evidence="14" id="KW-0539">Nucleus</keyword>
<dbReference type="Pfam" id="PF06232">
    <property type="entry name" value="ATS3"/>
    <property type="match status" value="1"/>
</dbReference>
<feature type="compositionally biased region" description="Gly residues" evidence="17">
    <location>
        <begin position="1066"/>
        <end position="1075"/>
    </location>
</feature>
<accession>A0A5N6R1G5</accession>
<protein>
    <recommendedName>
        <fullName evidence="16">DEAD-box ATP-dependent RNA helicase 7</fullName>
        <ecNumber evidence="4">3.6.4.13</ecNumber>
    </recommendedName>
</protein>
<evidence type="ECO:0000256" key="9">
    <source>
        <dbReference type="ARBA" id="ARBA00022806"/>
    </source>
</evidence>
<keyword evidence="11" id="KW-0067">ATP-binding</keyword>
<dbReference type="InterPro" id="IPR036392">
    <property type="entry name" value="PLAT/LH2_dom_sf"/>
</dbReference>
<comment type="cofactor">
    <cofactor evidence="1">
        <name>Zn(2+)</name>
        <dbReference type="ChEBI" id="CHEBI:29105"/>
    </cofactor>
</comment>
<dbReference type="PROSITE" id="PS51192">
    <property type="entry name" value="HELICASE_ATP_BIND_1"/>
    <property type="match status" value="1"/>
</dbReference>
<dbReference type="GO" id="GO:0006508">
    <property type="term" value="P:proteolysis"/>
    <property type="evidence" value="ECO:0007669"/>
    <property type="project" value="UniProtKB-KW"/>
</dbReference>
<dbReference type="GO" id="GO:0005634">
    <property type="term" value="C:nucleus"/>
    <property type="evidence" value="ECO:0007669"/>
    <property type="project" value="UniProtKB-SubCell"/>
</dbReference>
<feature type="compositionally biased region" description="Gly residues" evidence="17">
    <location>
        <begin position="1048"/>
        <end position="1058"/>
    </location>
</feature>
<dbReference type="InterPro" id="IPR014001">
    <property type="entry name" value="Helicase_ATP-bd"/>
</dbReference>
<dbReference type="CDD" id="cd07331">
    <property type="entry name" value="M48C_Oma1_like"/>
    <property type="match status" value="1"/>
</dbReference>
<dbReference type="CDD" id="cd00268">
    <property type="entry name" value="DEADc"/>
    <property type="match status" value="1"/>
</dbReference>
<evidence type="ECO:0000256" key="3">
    <source>
        <dbReference type="ARBA" id="ARBA00006517"/>
    </source>
</evidence>
<feature type="region of interest" description="Disordered" evidence="17">
    <location>
        <begin position="1043"/>
        <end position="1079"/>
    </location>
</feature>
<evidence type="ECO:0000256" key="4">
    <source>
        <dbReference type="ARBA" id="ARBA00012552"/>
    </source>
</evidence>
<dbReference type="CDD" id="cd12937">
    <property type="entry name" value="GUCT_RH7_like"/>
    <property type="match status" value="1"/>
</dbReference>
<feature type="domain" description="Helicase ATP-binding" evidence="18">
    <location>
        <begin position="542"/>
        <end position="724"/>
    </location>
</feature>
<dbReference type="GO" id="GO:0005524">
    <property type="term" value="F:ATP binding"/>
    <property type="evidence" value="ECO:0007669"/>
    <property type="project" value="UniProtKB-KW"/>
</dbReference>
<dbReference type="SUPFAM" id="SSF54928">
    <property type="entry name" value="RNA-binding domain, RBD"/>
    <property type="match status" value="1"/>
</dbReference>
<evidence type="ECO:0000256" key="14">
    <source>
        <dbReference type="ARBA" id="ARBA00023242"/>
    </source>
</evidence>
<evidence type="ECO:0000259" key="19">
    <source>
        <dbReference type="PROSITE" id="PS51194"/>
    </source>
</evidence>
<dbReference type="InterPro" id="IPR027417">
    <property type="entry name" value="P-loop_NTPase"/>
</dbReference>
<evidence type="ECO:0000256" key="7">
    <source>
        <dbReference type="ARBA" id="ARBA00022741"/>
    </source>
</evidence>
<evidence type="ECO:0000256" key="2">
    <source>
        <dbReference type="ARBA" id="ARBA00004123"/>
    </source>
</evidence>
<keyword evidence="9" id="KW-0347">Helicase</keyword>
<comment type="similarity">
    <text evidence="3">Belongs to the DEAD box helicase family. DDX21/DDX50 subfamily.</text>
</comment>
<dbReference type="Gene3D" id="2.60.60.20">
    <property type="entry name" value="PLAT/LH2 domain"/>
    <property type="match status" value="1"/>
</dbReference>
<keyword evidence="5" id="KW-0645">Protease</keyword>
<keyword evidence="6" id="KW-0479">Metal-binding</keyword>
<evidence type="ECO:0000256" key="17">
    <source>
        <dbReference type="SAM" id="MobiDB-lite"/>
    </source>
</evidence>
<evidence type="ECO:0000256" key="6">
    <source>
        <dbReference type="ARBA" id="ARBA00022723"/>
    </source>
</evidence>
<dbReference type="PANTHER" id="PTHR47963:SF8">
    <property type="entry name" value="ATP-DEPENDENT RNA HELICASE DEAD"/>
    <property type="match status" value="1"/>
</dbReference>
<evidence type="ECO:0000256" key="10">
    <source>
        <dbReference type="ARBA" id="ARBA00022833"/>
    </source>
</evidence>
<evidence type="ECO:0000256" key="15">
    <source>
        <dbReference type="ARBA" id="ARBA00047984"/>
    </source>
</evidence>
<dbReference type="EMBL" id="CM017323">
    <property type="protein sequence ID" value="KAE8022444.1"/>
    <property type="molecule type" value="Genomic_DNA"/>
</dbReference>
<dbReference type="InterPro" id="IPR000629">
    <property type="entry name" value="RNA-helicase_DEAD-box_CS"/>
</dbReference>
<proteinExistence type="inferred from homology"/>
<reference evidence="20 21" key="1">
    <citation type="submission" date="2019-06" db="EMBL/GenBank/DDBJ databases">
        <title>A chromosomal-level reference genome of Carpinus fangiana (Coryloideae, Betulaceae).</title>
        <authorList>
            <person name="Yang X."/>
            <person name="Wang Z."/>
            <person name="Zhang L."/>
            <person name="Hao G."/>
            <person name="Liu J."/>
            <person name="Yang Y."/>
        </authorList>
    </citation>
    <scope>NUCLEOTIDE SEQUENCE [LARGE SCALE GENOMIC DNA]</scope>
    <source>
        <strain evidence="20">Cfa_2016G</strain>
        <tissue evidence="20">Leaf</tissue>
    </source>
</reference>
<evidence type="ECO:0000256" key="13">
    <source>
        <dbReference type="ARBA" id="ARBA00023049"/>
    </source>
</evidence>
<dbReference type="InterPro" id="IPR035979">
    <property type="entry name" value="RBD_domain_sf"/>
</dbReference>
<dbReference type="InterPro" id="IPR001650">
    <property type="entry name" value="Helicase_C-like"/>
</dbReference>
<keyword evidence="8" id="KW-0378">Hydrolase</keyword>
<dbReference type="Gene3D" id="3.40.50.300">
    <property type="entry name" value="P-loop containing nucleotide triphosphate hydrolases"/>
    <property type="match status" value="2"/>
</dbReference>
<dbReference type="Pfam" id="PF00270">
    <property type="entry name" value="DEAD"/>
    <property type="match status" value="1"/>
</dbReference>
<evidence type="ECO:0000313" key="20">
    <source>
        <dbReference type="EMBL" id="KAE8022444.1"/>
    </source>
</evidence>
<name>A0A5N6R1G5_9ROSI</name>
<dbReference type="InterPro" id="IPR044742">
    <property type="entry name" value="DEAD/DEAH_RhlB"/>
</dbReference>
<dbReference type="InterPro" id="IPR050547">
    <property type="entry name" value="DEAD_box_RNA_helicases"/>
</dbReference>
<dbReference type="Gene3D" id="3.30.70.2280">
    <property type="match status" value="1"/>
</dbReference>